<reference evidence="8" key="3">
    <citation type="submission" date="2025-08" db="UniProtKB">
        <authorList>
            <consortium name="Ensembl"/>
        </authorList>
    </citation>
    <scope>IDENTIFICATION</scope>
    <source>
        <strain evidence="8">HNI</strain>
    </source>
</reference>
<evidence type="ECO:0000256" key="4">
    <source>
        <dbReference type="ARBA" id="ARBA00023242"/>
    </source>
</evidence>
<comment type="subcellular location">
    <subcellularLocation>
        <location evidence="1">Nucleus</location>
    </subcellularLocation>
</comment>
<evidence type="ECO:0000259" key="7">
    <source>
        <dbReference type="Pfam" id="PF17682"/>
    </source>
</evidence>
<keyword evidence="4" id="KW-0539">Nucleus</keyword>
<dbReference type="GO" id="GO:0000127">
    <property type="term" value="C:transcription factor TFIIIC complex"/>
    <property type="evidence" value="ECO:0007669"/>
    <property type="project" value="InterPro"/>
</dbReference>
<evidence type="ECO:0000256" key="3">
    <source>
        <dbReference type="ARBA" id="ARBA00023163"/>
    </source>
</evidence>
<keyword evidence="2" id="KW-0238">DNA-binding</keyword>
<sequence length="555" mass="63595">MICETAPTVEFPVLVSTLPSGAGMAAEPRYQRLDFTLKELTLPGAAEDAVPGSSSTLELRERKLVCVEYPAVVHNTDKMLDTLGGEQAVSKTFADPNRRLELRFRPQDPFCHSACGNRLSSSNILLRVRRRVRRKDPKDAEIQMDVVGIIGTTYKFQGLADFQYLAVDSQGGTHTSLYDKIILRQTETQEFFEQPVPYFLPPVIFSRLDNPMDYFYRAEAHQTPQTYANKNSIGLNRARRPHNAIFVSFNDAVVPTECLEGARLNWARCCLKDNDRLAEEQIKKMFESRPIWSKNAVKANVNIHPEKLKLLLPLFAYYMVTGPWRSLWVRLGYDPRKDPESKKYQMLDFRMRCSTKHGYSFSKLLVKAKRSSLNYSLPITLNKAVPQATSLMHIPSQENPSTSRDSAPLSYQLKESAYIFREGMLPPYRQMFYQLCDLDVDSIRQAIEQSSGTEQQCLERDGWCAAGTTDKLRDLIFSMIKKVMQAQKQGLLDLPKKRQRNKLCVQSLLKDEGPEEEEEEEEECENKEDEEDEDDEVQLSDGSENEMETEILDYL</sequence>
<evidence type="ECO:0000313" key="9">
    <source>
        <dbReference type="Proteomes" id="UP000265180"/>
    </source>
</evidence>
<reference evidence="8 9" key="2">
    <citation type="submission" date="2017-04" db="EMBL/GenBank/DDBJ databases">
        <title>CpG methylation of centromeres and impact of large insertions on vertebrate speciation.</title>
        <authorList>
            <person name="Ichikawa K."/>
            <person name="Yoshimura J."/>
            <person name="Morishita S."/>
        </authorList>
    </citation>
    <scope>NUCLEOTIDE SEQUENCE</scope>
    <source>
        <strain evidence="8 9">HNI</strain>
    </source>
</reference>
<feature type="domain" description="Transcription factor IIIC subunit Tfc1/Sfc1 triple barrel" evidence="7">
    <location>
        <begin position="65"/>
        <end position="165"/>
    </location>
</feature>
<dbReference type="InterPro" id="IPR040454">
    <property type="entry name" value="TF_IIIC_Tfc1/Sfc1"/>
</dbReference>
<dbReference type="GO" id="GO:0006384">
    <property type="term" value="P:transcription initiation at RNA polymerase III promoter"/>
    <property type="evidence" value="ECO:0007669"/>
    <property type="project" value="InterPro"/>
</dbReference>
<reference key="1">
    <citation type="journal article" date="2007" name="Nature">
        <title>The medaka draft genome and insights into vertebrate genome evolution.</title>
        <authorList>
            <person name="Kasahara M."/>
            <person name="Naruse K."/>
            <person name="Sasaki S."/>
            <person name="Nakatani Y."/>
            <person name="Qu W."/>
            <person name="Ahsan B."/>
            <person name="Yamada T."/>
            <person name="Nagayasu Y."/>
            <person name="Doi K."/>
            <person name="Kasai Y."/>
            <person name="Jindo T."/>
            <person name="Kobayashi D."/>
            <person name="Shimada A."/>
            <person name="Toyoda A."/>
            <person name="Kuroki Y."/>
            <person name="Fujiyama A."/>
            <person name="Sasaki T."/>
            <person name="Shimizu A."/>
            <person name="Asakawa S."/>
            <person name="Shimizu N."/>
            <person name="Hashimoto S."/>
            <person name="Yang J."/>
            <person name="Lee Y."/>
            <person name="Matsushima K."/>
            <person name="Sugano S."/>
            <person name="Sakaizumi M."/>
            <person name="Narita T."/>
            <person name="Ohishi K."/>
            <person name="Haga S."/>
            <person name="Ohta F."/>
            <person name="Nomoto H."/>
            <person name="Nogata K."/>
            <person name="Morishita T."/>
            <person name="Endo T."/>
            <person name="Shin-I T."/>
            <person name="Takeda H."/>
            <person name="Morishita S."/>
            <person name="Kohara Y."/>
        </authorList>
    </citation>
    <scope>NUCLEOTIDE SEQUENCE [LARGE SCALE GENOMIC DNA]</scope>
    <source>
        <strain>Hd-rR</strain>
    </source>
</reference>
<evidence type="ECO:0000313" key="8">
    <source>
        <dbReference type="Ensembl" id="ENSORLP00020002916.1"/>
    </source>
</evidence>
<dbReference type="PANTHER" id="PTHR13230:SF5">
    <property type="entry name" value="GENERAL TRANSCRIPTION FACTOR 3C POLYPEPTIDE 5"/>
    <property type="match status" value="1"/>
</dbReference>
<feature type="domain" description="Transcription factor IIIC subunit 5 HTH" evidence="6">
    <location>
        <begin position="199"/>
        <end position="350"/>
    </location>
</feature>
<dbReference type="PANTHER" id="PTHR13230">
    <property type="entry name" value="GENERAL TRANSCRIPTION FACTOR IIIC, POLYPEPTIDE 5"/>
    <property type="match status" value="1"/>
</dbReference>
<dbReference type="Gene3D" id="3.30.200.160">
    <property type="entry name" value="TFIIIC, subcomplex tauA, subunit Sfc1, barrel domain"/>
    <property type="match status" value="1"/>
</dbReference>
<protein>
    <submittedName>
        <fullName evidence="8">General transcription factor IIIC, polypeptide 5</fullName>
    </submittedName>
</protein>
<feature type="region of interest" description="Disordered" evidence="5">
    <location>
        <begin position="507"/>
        <end position="555"/>
    </location>
</feature>
<dbReference type="InterPro" id="IPR042536">
    <property type="entry name" value="TFIIIC_tauA_Sfc1"/>
</dbReference>
<keyword evidence="3" id="KW-0804">Transcription</keyword>
<organism evidence="8 9">
    <name type="scientific">Oryzias latipes</name>
    <name type="common">Japanese rice fish</name>
    <name type="synonym">Japanese killifish</name>
    <dbReference type="NCBI Taxonomy" id="8090"/>
    <lineage>
        <taxon>Eukaryota</taxon>
        <taxon>Metazoa</taxon>
        <taxon>Chordata</taxon>
        <taxon>Craniata</taxon>
        <taxon>Vertebrata</taxon>
        <taxon>Euteleostomi</taxon>
        <taxon>Actinopterygii</taxon>
        <taxon>Neopterygii</taxon>
        <taxon>Teleostei</taxon>
        <taxon>Neoteleostei</taxon>
        <taxon>Acanthomorphata</taxon>
        <taxon>Ovalentaria</taxon>
        <taxon>Atherinomorphae</taxon>
        <taxon>Beloniformes</taxon>
        <taxon>Adrianichthyidae</taxon>
        <taxon>Oryziinae</taxon>
        <taxon>Oryzias</taxon>
    </lineage>
</organism>
<dbReference type="FunFam" id="3.30.200.160:FF:000002">
    <property type="entry name" value="Transcription factor IIIC, subunit 5"/>
    <property type="match status" value="1"/>
</dbReference>
<evidence type="ECO:0000256" key="1">
    <source>
        <dbReference type="ARBA" id="ARBA00004123"/>
    </source>
</evidence>
<dbReference type="Pfam" id="PF17682">
    <property type="entry name" value="Tau95_N"/>
    <property type="match status" value="1"/>
</dbReference>
<dbReference type="Proteomes" id="UP000265180">
    <property type="component" value="Chromosome 12"/>
</dbReference>
<dbReference type="InterPro" id="IPR041499">
    <property type="entry name" value="Tfc1/Sfc1_N"/>
</dbReference>
<proteinExistence type="predicted"/>
<dbReference type="Pfam" id="PF09734">
    <property type="entry name" value="Tau95"/>
    <property type="match status" value="1"/>
</dbReference>
<dbReference type="GO" id="GO:0005634">
    <property type="term" value="C:nucleus"/>
    <property type="evidence" value="ECO:0007669"/>
    <property type="project" value="UniProtKB-SubCell"/>
</dbReference>
<dbReference type="AlphaFoldDB" id="A0A3P9K3D0"/>
<evidence type="ECO:0000259" key="6">
    <source>
        <dbReference type="Pfam" id="PF09734"/>
    </source>
</evidence>
<dbReference type="GO" id="GO:0003677">
    <property type="term" value="F:DNA binding"/>
    <property type="evidence" value="ECO:0007669"/>
    <property type="project" value="UniProtKB-KW"/>
</dbReference>
<evidence type="ECO:0000256" key="2">
    <source>
        <dbReference type="ARBA" id="ARBA00023125"/>
    </source>
</evidence>
<reference evidence="8" key="4">
    <citation type="submission" date="2025-09" db="UniProtKB">
        <authorList>
            <consortium name="Ensembl"/>
        </authorList>
    </citation>
    <scope>IDENTIFICATION</scope>
    <source>
        <strain evidence="8">HNI</strain>
    </source>
</reference>
<feature type="compositionally biased region" description="Acidic residues" evidence="5">
    <location>
        <begin position="513"/>
        <end position="555"/>
    </location>
</feature>
<name>A0A3P9K3D0_ORYLA</name>
<accession>A0A3P9K3D0</accession>
<evidence type="ECO:0000256" key="5">
    <source>
        <dbReference type="SAM" id="MobiDB-lite"/>
    </source>
</evidence>
<dbReference type="InterPro" id="IPR019136">
    <property type="entry name" value="TF_IIIC_su-5_HTH"/>
</dbReference>
<dbReference type="Ensembl" id="ENSORLT00020010515.1">
    <property type="protein sequence ID" value="ENSORLP00020002916.1"/>
    <property type="gene ID" value="ENSORLG00020003681.1"/>
</dbReference>